<dbReference type="InterPro" id="IPR036390">
    <property type="entry name" value="WH_DNA-bd_sf"/>
</dbReference>
<comment type="similarity">
    <text evidence="1">Belongs to the ROK (NagC/XylR) family.</text>
</comment>
<organism evidence="2 3">
    <name type="scientific">Agromyces intestinalis</name>
    <dbReference type="NCBI Taxonomy" id="2592652"/>
    <lineage>
        <taxon>Bacteria</taxon>
        <taxon>Bacillati</taxon>
        <taxon>Actinomycetota</taxon>
        <taxon>Actinomycetes</taxon>
        <taxon>Micrococcales</taxon>
        <taxon>Microbacteriaceae</taxon>
        <taxon>Agromyces</taxon>
    </lineage>
</organism>
<dbReference type="AlphaFoldDB" id="A0A5C1YDU0"/>
<evidence type="ECO:0000256" key="1">
    <source>
        <dbReference type="ARBA" id="ARBA00006479"/>
    </source>
</evidence>
<protein>
    <submittedName>
        <fullName evidence="2">ROK family protein</fullName>
    </submittedName>
</protein>
<dbReference type="SUPFAM" id="SSF46785">
    <property type="entry name" value="Winged helix' DNA-binding domain"/>
    <property type="match status" value="1"/>
</dbReference>
<dbReference type="Pfam" id="PF00480">
    <property type="entry name" value="ROK"/>
    <property type="match status" value="1"/>
</dbReference>
<keyword evidence="3" id="KW-1185">Reference proteome</keyword>
<dbReference type="Gene3D" id="1.10.10.10">
    <property type="entry name" value="Winged helix-like DNA-binding domain superfamily/Winged helix DNA-binding domain"/>
    <property type="match status" value="1"/>
</dbReference>
<evidence type="ECO:0000313" key="2">
    <source>
        <dbReference type="EMBL" id="QEO14273.1"/>
    </source>
</evidence>
<dbReference type="OrthoDB" id="5174513at2"/>
<dbReference type="PANTHER" id="PTHR18964">
    <property type="entry name" value="ROK (REPRESSOR, ORF, KINASE) FAMILY"/>
    <property type="match status" value="1"/>
</dbReference>
<name>A0A5C1YDU0_9MICO</name>
<dbReference type="Gene3D" id="3.30.420.40">
    <property type="match status" value="2"/>
</dbReference>
<reference evidence="2 3" key="1">
    <citation type="submission" date="2019-09" db="EMBL/GenBank/DDBJ databases">
        <title>Genome sequencing of strain KACC 19306.</title>
        <authorList>
            <person name="Heo J."/>
            <person name="Kim S.-J."/>
            <person name="Kim J.-S."/>
            <person name="Hong S.-B."/>
            <person name="Kwon S.-W."/>
        </authorList>
    </citation>
    <scope>NUCLEOTIDE SEQUENCE [LARGE SCALE GENOMIC DNA]</scope>
    <source>
        <strain evidence="2 3">KACC 19306</strain>
    </source>
</reference>
<proteinExistence type="inferred from homology"/>
<dbReference type="RefSeq" id="WP_149160294.1">
    <property type="nucleotide sequence ID" value="NZ_CP043505.1"/>
</dbReference>
<dbReference type="Proteomes" id="UP000324678">
    <property type="component" value="Chromosome"/>
</dbReference>
<gene>
    <name evidence="2" type="ORF">FLP10_07460</name>
</gene>
<accession>A0A5C1YDU0</accession>
<dbReference type="PANTHER" id="PTHR18964:SF149">
    <property type="entry name" value="BIFUNCTIONAL UDP-N-ACETYLGLUCOSAMINE 2-EPIMERASE_N-ACETYLMANNOSAMINE KINASE"/>
    <property type="match status" value="1"/>
</dbReference>
<dbReference type="InterPro" id="IPR036388">
    <property type="entry name" value="WH-like_DNA-bd_sf"/>
</dbReference>
<dbReference type="SUPFAM" id="SSF53067">
    <property type="entry name" value="Actin-like ATPase domain"/>
    <property type="match status" value="1"/>
</dbReference>
<dbReference type="KEGG" id="ail:FLP10_07460"/>
<dbReference type="InterPro" id="IPR000600">
    <property type="entry name" value="ROK"/>
</dbReference>
<sequence length="409" mass="42211">MRPFDSSSPAFDRTPVDGMRAHHSIALLDHLVAHGPTTRSELASATGLGRSAIAGIAARLIDAGVLVEQADASDDGRAVPLALSAAHHVLVTAWLAPDAAVATVAALNGEEGARFAEPFARDGEPAAPVDLLATVLTRALAHAVRAGHPVADLTVVVDGQVAGRPAVVVGSERLGAEPFDLLGELRRLVPALDEVEHGGRSARLVPAGQAAAVAECEARGEPDLLYLDGDGGIDSAVVDGGVARVGAHGLAGSLAHLPIEPNGPRCTCGQRGCLANLASARHVLEHAGLGDLDASAGRTPALDELVRRIDAADDRARWAWLDAAHWIGRALQVVVPVLDPPVIVAAGYWGDLLDEIDTSFRSNRPTIASGALTRVPRIEHAVADADAALVGARRLARDRLIADPILLAG</sequence>
<evidence type="ECO:0000313" key="3">
    <source>
        <dbReference type="Proteomes" id="UP000324678"/>
    </source>
</evidence>
<dbReference type="InterPro" id="IPR043129">
    <property type="entry name" value="ATPase_NBD"/>
</dbReference>
<dbReference type="EMBL" id="CP043505">
    <property type="protein sequence ID" value="QEO14273.1"/>
    <property type="molecule type" value="Genomic_DNA"/>
</dbReference>